<dbReference type="EMBL" id="JARJCM010000056">
    <property type="protein sequence ID" value="KAJ7034545.1"/>
    <property type="molecule type" value="Genomic_DNA"/>
</dbReference>
<dbReference type="Proteomes" id="UP001218188">
    <property type="component" value="Unassembled WGS sequence"/>
</dbReference>
<accession>A0AAD6SVH9</accession>
<sequence>MSRFSFLLGSTDFGFHSTIQSLRQLASIILAVITLAIETLAEDVDGATNSIYLVNGTILRRWSTGRIVGNGTLVDNGTSTGTGTYLGNGSFSDLPTYPANSKCGAARVFVFSGDERIGIFATCLNGPGDLCSKPPLPALPDI</sequence>
<comment type="caution">
    <text evidence="1">The sequence shown here is derived from an EMBL/GenBank/DDBJ whole genome shotgun (WGS) entry which is preliminary data.</text>
</comment>
<organism evidence="1 2">
    <name type="scientific">Mycena alexandri</name>
    <dbReference type="NCBI Taxonomy" id="1745969"/>
    <lineage>
        <taxon>Eukaryota</taxon>
        <taxon>Fungi</taxon>
        <taxon>Dikarya</taxon>
        <taxon>Basidiomycota</taxon>
        <taxon>Agaricomycotina</taxon>
        <taxon>Agaricomycetes</taxon>
        <taxon>Agaricomycetidae</taxon>
        <taxon>Agaricales</taxon>
        <taxon>Marasmiineae</taxon>
        <taxon>Mycenaceae</taxon>
        <taxon>Mycena</taxon>
    </lineage>
</organism>
<proteinExistence type="predicted"/>
<dbReference type="AlphaFoldDB" id="A0AAD6SVH9"/>
<evidence type="ECO:0000313" key="1">
    <source>
        <dbReference type="EMBL" id="KAJ7034545.1"/>
    </source>
</evidence>
<evidence type="ECO:0000313" key="2">
    <source>
        <dbReference type="Proteomes" id="UP001218188"/>
    </source>
</evidence>
<name>A0AAD6SVH9_9AGAR</name>
<protein>
    <submittedName>
        <fullName evidence="1">Uncharacterized protein</fullName>
    </submittedName>
</protein>
<gene>
    <name evidence="1" type="ORF">C8F04DRAFT_1259786</name>
</gene>
<reference evidence="1" key="1">
    <citation type="submission" date="2023-03" db="EMBL/GenBank/DDBJ databases">
        <title>Massive genome expansion in bonnet fungi (Mycena s.s.) driven by repeated elements and novel gene families across ecological guilds.</title>
        <authorList>
            <consortium name="Lawrence Berkeley National Laboratory"/>
            <person name="Harder C.B."/>
            <person name="Miyauchi S."/>
            <person name="Viragh M."/>
            <person name="Kuo A."/>
            <person name="Thoen E."/>
            <person name="Andreopoulos B."/>
            <person name="Lu D."/>
            <person name="Skrede I."/>
            <person name="Drula E."/>
            <person name="Henrissat B."/>
            <person name="Morin E."/>
            <person name="Kohler A."/>
            <person name="Barry K."/>
            <person name="LaButti K."/>
            <person name="Morin E."/>
            <person name="Salamov A."/>
            <person name="Lipzen A."/>
            <person name="Mereny Z."/>
            <person name="Hegedus B."/>
            <person name="Baldrian P."/>
            <person name="Stursova M."/>
            <person name="Weitz H."/>
            <person name="Taylor A."/>
            <person name="Grigoriev I.V."/>
            <person name="Nagy L.G."/>
            <person name="Martin F."/>
            <person name="Kauserud H."/>
        </authorList>
    </citation>
    <scope>NUCLEOTIDE SEQUENCE</scope>
    <source>
        <strain evidence="1">CBHHK200</strain>
    </source>
</reference>
<keyword evidence="2" id="KW-1185">Reference proteome</keyword>